<dbReference type="SMART" id="SM00360">
    <property type="entry name" value="RRM"/>
    <property type="match status" value="1"/>
</dbReference>
<keyword evidence="18 27" id="KW-0694">RNA-binding</keyword>
<dbReference type="InterPro" id="IPR036236">
    <property type="entry name" value="Znf_C2H2_sf"/>
</dbReference>
<evidence type="ECO:0000256" key="21">
    <source>
        <dbReference type="ARBA" id="ARBA00030790"/>
    </source>
</evidence>
<dbReference type="Gene3D" id="3.30.460.10">
    <property type="entry name" value="Beta Polymerase, domain 2"/>
    <property type="match status" value="1"/>
</dbReference>
<accession>A0ABD0XBE2</accession>
<dbReference type="InterPro" id="IPR054708">
    <property type="entry name" value="MTPAP-like_central"/>
</dbReference>
<name>A0ABD0XBE2_UMBPY</name>
<keyword evidence="11" id="KW-0548">Nucleotidyltransferase</keyword>
<dbReference type="EC" id="2.7.7.19" evidence="6"/>
<dbReference type="SUPFAM" id="SSF57667">
    <property type="entry name" value="beta-beta-alpha zinc fingers"/>
    <property type="match status" value="1"/>
</dbReference>
<dbReference type="GO" id="GO:0005730">
    <property type="term" value="C:nucleolus"/>
    <property type="evidence" value="ECO:0007669"/>
    <property type="project" value="UniProtKB-SubCell"/>
</dbReference>
<evidence type="ECO:0000256" key="2">
    <source>
        <dbReference type="ARBA" id="ARBA00001946"/>
    </source>
</evidence>
<dbReference type="Gene3D" id="3.30.70.330">
    <property type="match status" value="1"/>
</dbReference>
<evidence type="ECO:0000256" key="4">
    <source>
        <dbReference type="ARBA" id="ARBA00004604"/>
    </source>
</evidence>
<evidence type="ECO:0000256" key="22">
    <source>
        <dbReference type="ARBA" id="ARBA00033036"/>
    </source>
</evidence>
<feature type="compositionally biased region" description="Low complexity" evidence="28">
    <location>
        <begin position="662"/>
        <end position="674"/>
    </location>
</feature>
<evidence type="ECO:0000256" key="15">
    <source>
        <dbReference type="ARBA" id="ARBA00022833"/>
    </source>
</evidence>
<evidence type="ECO:0000256" key="1">
    <source>
        <dbReference type="ARBA" id="ARBA00001936"/>
    </source>
</evidence>
<evidence type="ECO:0000256" key="3">
    <source>
        <dbReference type="ARBA" id="ARBA00004324"/>
    </source>
</evidence>
<feature type="region of interest" description="Disordered" evidence="28">
    <location>
        <begin position="616"/>
        <end position="688"/>
    </location>
</feature>
<dbReference type="SUPFAM" id="SSF54928">
    <property type="entry name" value="RNA-binding domain, RBD"/>
    <property type="match status" value="1"/>
</dbReference>
<dbReference type="AlphaFoldDB" id="A0ABD0XBE2"/>
<evidence type="ECO:0000256" key="17">
    <source>
        <dbReference type="ARBA" id="ARBA00022842"/>
    </source>
</evidence>
<dbReference type="Pfam" id="PF22600">
    <property type="entry name" value="MTPAP-like_central"/>
    <property type="match status" value="1"/>
</dbReference>
<evidence type="ECO:0000256" key="27">
    <source>
        <dbReference type="PROSITE-ProRule" id="PRU00176"/>
    </source>
</evidence>
<dbReference type="PROSITE" id="PS00028">
    <property type="entry name" value="ZINC_FINGER_C2H2_1"/>
    <property type="match status" value="1"/>
</dbReference>
<dbReference type="CDD" id="cd05402">
    <property type="entry name" value="NT_PAP_TUTase"/>
    <property type="match status" value="1"/>
</dbReference>
<dbReference type="InterPro" id="IPR034388">
    <property type="entry name" value="Star-PAP_RRM"/>
</dbReference>
<dbReference type="Pfam" id="PF00076">
    <property type="entry name" value="RRM_1"/>
    <property type="match status" value="1"/>
</dbReference>
<organism evidence="30 31">
    <name type="scientific">Umbra pygmaea</name>
    <name type="common">Eastern mudminnow</name>
    <dbReference type="NCBI Taxonomy" id="75934"/>
    <lineage>
        <taxon>Eukaryota</taxon>
        <taxon>Metazoa</taxon>
        <taxon>Chordata</taxon>
        <taxon>Craniata</taxon>
        <taxon>Vertebrata</taxon>
        <taxon>Euteleostomi</taxon>
        <taxon>Actinopterygii</taxon>
        <taxon>Neopterygii</taxon>
        <taxon>Teleostei</taxon>
        <taxon>Protacanthopterygii</taxon>
        <taxon>Esociformes</taxon>
        <taxon>Umbridae</taxon>
        <taxon>Umbra</taxon>
    </lineage>
</organism>
<dbReference type="FunFam" id="3.30.70.330:FF:000305">
    <property type="entry name" value="speckle targeted PIP5K1A-regulated poly(A) polymerase"/>
    <property type="match status" value="1"/>
</dbReference>
<feature type="domain" description="RRM" evidence="29">
    <location>
        <begin position="55"/>
        <end position="137"/>
    </location>
</feature>
<keyword evidence="31" id="KW-1185">Reference proteome</keyword>
<comment type="cofactor">
    <cofactor evidence="2">
        <name>Mg(2+)</name>
        <dbReference type="ChEBI" id="CHEBI:18420"/>
    </cofactor>
</comment>
<dbReference type="PANTHER" id="PTHR12271:SF127">
    <property type="entry name" value="SPECKLE TARGETED PIP5K1A-REGULATED POLY(A) POLYMERASE"/>
    <property type="match status" value="1"/>
</dbReference>
<evidence type="ECO:0000313" key="30">
    <source>
        <dbReference type="EMBL" id="KAL0984282.1"/>
    </source>
</evidence>
<dbReference type="SUPFAM" id="SSF81301">
    <property type="entry name" value="Nucleotidyltransferase"/>
    <property type="match status" value="1"/>
</dbReference>
<dbReference type="InterPro" id="IPR035979">
    <property type="entry name" value="RBD_domain_sf"/>
</dbReference>
<dbReference type="Proteomes" id="UP001557470">
    <property type="component" value="Unassembled WGS sequence"/>
</dbReference>
<comment type="similarity">
    <text evidence="5">Belongs to the DNA polymerase type-B-like family.</text>
</comment>
<evidence type="ECO:0000256" key="10">
    <source>
        <dbReference type="ARBA" id="ARBA00022679"/>
    </source>
</evidence>
<evidence type="ECO:0000256" key="8">
    <source>
        <dbReference type="ARBA" id="ARBA00021679"/>
    </source>
</evidence>
<evidence type="ECO:0000256" key="16">
    <source>
        <dbReference type="ARBA" id="ARBA00022840"/>
    </source>
</evidence>
<comment type="function">
    <text evidence="23">Poly(A) polymerase that creates the 3'-poly(A) tail of specific pre-mRNAs. Localizes to nuclear speckles together with PIP5K1A and mediates polyadenylation of a select set of mRNAs, such as HMOX1. In addition to polyadenylation, it is also required for the 3'-end cleavage of pre-mRNAs: binds to the 3'UTR of targeted pre-mRNAs and promotes the recruitment and assembly of the CPSF complex on the 3'UTR of pre-mRNAs. In addition to adenylyltransferase activity, also has uridylyltransferase activity. However, the ATP ratio is higher than UTP in cells, suggesting that it functions primarily as a poly(A) polymerase. Acts as a specific terminal uridylyltransferase for U6 snRNA in vitro: responsible for a controlled elongation reaction that results in the restoration of the four 3'-terminal UMP-residues found in newly transcribed U6 snRNA. Not involved in replication-dependent histone mRNA degradation.</text>
</comment>
<dbReference type="GO" id="GO:1990817">
    <property type="term" value="F:poly(A) RNA polymerase activity"/>
    <property type="evidence" value="ECO:0007669"/>
    <property type="project" value="UniProtKB-EC"/>
</dbReference>
<keyword evidence="10" id="KW-0808">Transferase</keyword>
<comment type="catalytic activity">
    <reaction evidence="26">
        <text>RNA(n) + UTP = RNA(n)-3'-uridine ribonucleotide + diphosphate</text>
        <dbReference type="Rhea" id="RHEA:14785"/>
        <dbReference type="Rhea" id="RHEA-COMP:14527"/>
        <dbReference type="Rhea" id="RHEA-COMP:17348"/>
        <dbReference type="ChEBI" id="CHEBI:33019"/>
        <dbReference type="ChEBI" id="CHEBI:46398"/>
        <dbReference type="ChEBI" id="CHEBI:140395"/>
        <dbReference type="ChEBI" id="CHEBI:173116"/>
        <dbReference type="EC" id="2.7.7.52"/>
    </reaction>
</comment>
<dbReference type="PROSITE" id="PS50102">
    <property type="entry name" value="RRM"/>
    <property type="match status" value="1"/>
</dbReference>
<evidence type="ECO:0000256" key="19">
    <source>
        <dbReference type="ARBA" id="ARBA00023211"/>
    </source>
</evidence>
<dbReference type="GO" id="GO:0005524">
    <property type="term" value="F:ATP binding"/>
    <property type="evidence" value="ECO:0007669"/>
    <property type="project" value="UniProtKB-KW"/>
</dbReference>
<evidence type="ECO:0000256" key="20">
    <source>
        <dbReference type="ARBA" id="ARBA00023242"/>
    </source>
</evidence>
<dbReference type="GO" id="GO:0006397">
    <property type="term" value="P:mRNA processing"/>
    <property type="evidence" value="ECO:0007669"/>
    <property type="project" value="UniProtKB-KW"/>
</dbReference>
<reference evidence="30 31" key="1">
    <citation type="submission" date="2024-06" db="EMBL/GenBank/DDBJ databases">
        <authorList>
            <person name="Pan Q."/>
            <person name="Wen M."/>
            <person name="Jouanno E."/>
            <person name="Zahm M."/>
            <person name="Klopp C."/>
            <person name="Cabau C."/>
            <person name="Louis A."/>
            <person name="Berthelot C."/>
            <person name="Parey E."/>
            <person name="Roest Crollius H."/>
            <person name="Montfort J."/>
            <person name="Robinson-Rechavi M."/>
            <person name="Bouchez O."/>
            <person name="Lampietro C."/>
            <person name="Lopez Roques C."/>
            <person name="Donnadieu C."/>
            <person name="Postlethwait J."/>
            <person name="Bobe J."/>
            <person name="Verreycken H."/>
            <person name="Guiguen Y."/>
        </authorList>
    </citation>
    <scope>NUCLEOTIDE SEQUENCE [LARGE SCALE GENOMIC DNA]</scope>
    <source>
        <strain evidence="30">Up_M1</strain>
        <tissue evidence="30">Testis</tissue>
    </source>
</reference>
<evidence type="ECO:0000256" key="14">
    <source>
        <dbReference type="ARBA" id="ARBA00022771"/>
    </source>
</evidence>
<dbReference type="PANTHER" id="PTHR12271">
    <property type="entry name" value="POLY A POLYMERASE CID PAP -RELATED"/>
    <property type="match status" value="1"/>
</dbReference>
<keyword evidence="19" id="KW-0464">Manganese</keyword>
<dbReference type="Gene3D" id="1.10.1410.10">
    <property type="match status" value="1"/>
</dbReference>
<evidence type="ECO:0000313" key="31">
    <source>
        <dbReference type="Proteomes" id="UP001557470"/>
    </source>
</evidence>
<keyword evidence="17" id="KW-0460">Magnesium</keyword>
<comment type="caution">
    <text evidence="30">The sequence shown here is derived from an EMBL/GenBank/DDBJ whole genome shotgun (WGS) entry which is preliminary data.</text>
</comment>
<proteinExistence type="inferred from homology"/>
<evidence type="ECO:0000256" key="24">
    <source>
        <dbReference type="ARBA" id="ARBA00046411"/>
    </source>
</evidence>
<comment type="cofactor">
    <cofactor evidence="1">
        <name>Mn(2+)</name>
        <dbReference type="ChEBI" id="CHEBI:29035"/>
    </cofactor>
</comment>
<evidence type="ECO:0000256" key="26">
    <source>
        <dbReference type="ARBA" id="ARBA00049105"/>
    </source>
</evidence>
<dbReference type="Pfam" id="PF03828">
    <property type="entry name" value="PAP_assoc"/>
    <property type="match status" value="1"/>
</dbReference>
<dbReference type="InterPro" id="IPR012677">
    <property type="entry name" value="Nucleotide-bd_a/b_plait_sf"/>
</dbReference>
<evidence type="ECO:0000256" key="6">
    <source>
        <dbReference type="ARBA" id="ARBA00012388"/>
    </source>
</evidence>
<sequence length="802" mass="89211">MEDMDKDIQATAKGFHCILCNVNVPNKASLDAHLKGKKHVKLSTVRATRKAQVEHSVFVSGIKPDTAQADLVDYFQKFGPVSDVIMDKDKGVYAIVEFSEKDSLQATLAQLEHDMNGLKLRVKPRESKEFKLIPKKRQDSKNLQQILERLTPELCQTASLNEQMLKVVERFQLGENEKKARDLLVELLREVFTEFFPDSQILAFGSSINTFDIHSCDLDLFLDLENTKVFQARAKNSSEQAREGPSDDACSEDSILSDIDLSSASPTEVLELVATILRKCVPGVHKVMVVSGARLPVVKFIHKELNIQGDITINNRLAVRNTRFLQLCSGLDSRLRPLVYTIRYWAKQKQLAGNPSGAGPLLNNYALTLLVIFYLQKCDPPVLPTVNQLKDMACEEEECVIEGWDCTFPSQPIAVPPSKNTQELCALLSGFFSFYAQFDFASSVISIREGCLVPVTSFLSPDKGNGEAMEQERSFGPKLGPVNVLDPFNLRHNVAGNLTERSHRNLQRECQEAEKYCRSLQYQRKSTKGKVWGLVRLFTPRGDDPRDHKGADGGDRPLAITIPFKPSSLPETVRGQLHSAGDGFRMLWFQKVCAAVEAVFQEVLKCSLTHTSIGEDAEGKITGSPVGKSKNNQGEDASRRASSSSDCSPQKSTQGAKRALPSSESSDASVSPQSKRPRLDSYSGPQPDSLRWTYVQSHRVWAGRRKVRRELVKGVMEMDSRPEGSSVEVETQVTQHIVGKEPEDKEPLEFQVQAQVVGGTESTKALIKLQPSADGAGLFQDFFHFLEMFLPKMADTLMGKMV</sequence>
<protein>
    <recommendedName>
        <fullName evidence="8">Speckle targeted PIP5K1A-regulated poly(A) polymerase</fullName>
        <ecNumber evidence="6">2.7.7.19</ecNumber>
        <ecNumber evidence="7">2.7.7.52</ecNumber>
    </recommendedName>
    <alternativeName>
        <fullName evidence="21">RNA-binding motif protein 21</fullName>
    </alternativeName>
    <alternativeName>
        <fullName evidence="22">U6 snRNA-specific terminal uridylyltransferase 1</fullName>
    </alternativeName>
</protein>
<dbReference type="GO" id="GO:0016607">
    <property type="term" value="C:nuclear speck"/>
    <property type="evidence" value="ECO:0007669"/>
    <property type="project" value="UniProtKB-SubCell"/>
</dbReference>
<dbReference type="Gene3D" id="3.30.160.60">
    <property type="entry name" value="Classic Zinc Finger"/>
    <property type="match status" value="1"/>
</dbReference>
<comment type="catalytic activity">
    <reaction evidence="25">
        <text>RNA(n) + ATP = RNA(n)-3'-adenine ribonucleotide + diphosphate</text>
        <dbReference type="Rhea" id="RHEA:11332"/>
        <dbReference type="Rhea" id="RHEA-COMP:14527"/>
        <dbReference type="Rhea" id="RHEA-COMP:17347"/>
        <dbReference type="ChEBI" id="CHEBI:30616"/>
        <dbReference type="ChEBI" id="CHEBI:33019"/>
        <dbReference type="ChEBI" id="CHEBI:140395"/>
        <dbReference type="ChEBI" id="CHEBI:173115"/>
        <dbReference type="EC" id="2.7.7.19"/>
    </reaction>
</comment>
<keyword evidence="20" id="KW-0539">Nucleus</keyword>
<dbReference type="GO" id="GO:0050265">
    <property type="term" value="F:RNA uridylyltransferase activity"/>
    <property type="evidence" value="ECO:0007669"/>
    <property type="project" value="UniProtKB-EC"/>
</dbReference>
<keyword evidence="9" id="KW-0507">mRNA processing</keyword>
<dbReference type="EMBL" id="JAGEUA010000004">
    <property type="protein sequence ID" value="KAL0984282.1"/>
    <property type="molecule type" value="Genomic_DNA"/>
</dbReference>
<dbReference type="GO" id="GO:0008270">
    <property type="term" value="F:zinc ion binding"/>
    <property type="evidence" value="ECO:0007669"/>
    <property type="project" value="UniProtKB-KW"/>
</dbReference>
<evidence type="ECO:0000256" key="23">
    <source>
        <dbReference type="ARBA" id="ARBA00045789"/>
    </source>
</evidence>
<keyword evidence="14" id="KW-0863">Zinc-finger</keyword>
<evidence type="ECO:0000256" key="5">
    <source>
        <dbReference type="ARBA" id="ARBA00008593"/>
    </source>
</evidence>
<keyword evidence="16" id="KW-0067">ATP-binding</keyword>
<comment type="subcellular location">
    <subcellularLocation>
        <location evidence="3">Nucleus speckle</location>
    </subcellularLocation>
    <subcellularLocation>
        <location evidence="4">Nucleus</location>
        <location evidence="4">Nucleolus</location>
    </subcellularLocation>
</comment>
<dbReference type="Pfam" id="PF12874">
    <property type="entry name" value="zf-met"/>
    <property type="match status" value="1"/>
</dbReference>
<evidence type="ECO:0000256" key="9">
    <source>
        <dbReference type="ARBA" id="ARBA00022664"/>
    </source>
</evidence>
<dbReference type="InterPro" id="IPR002058">
    <property type="entry name" value="PAP_assoc"/>
</dbReference>
<dbReference type="InterPro" id="IPR000504">
    <property type="entry name" value="RRM_dom"/>
</dbReference>
<dbReference type="InterPro" id="IPR043519">
    <property type="entry name" value="NT_sf"/>
</dbReference>
<evidence type="ECO:0000256" key="13">
    <source>
        <dbReference type="ARBA" id="ARBA00022741"/>
    </source>
</evidence>
<keyword evidence="13" id="KW-0547">Nucleotide-binding</keyword>
<dbReference type="CDD" id="cd12279">
    <property type="entry name" value="RRM_TUT1"/>
    <property type="match status" value="1"/>
</dbReference>
<evidence type="ECO:0000256" key="11">
    <source>
        <dbReference type="ARBA" id="ARBA00022695"/>
    </source>
</evidence>
<dbReference type="SUPFAM" id="SSF81631">
    <property type="entry name" value="PAP/OAS1 substrate-binding domain"/>
    <property type="match status" value="1"/>
</dbReference>
<dbReference type="InterPro" id="IPR013087">
    <property type="entry name" value="Znf_C2H2_type"/>
</dbReference>
<dbReference type="EC" id="2.7.7.52" evidence="7"/>
<keyword evidence="12" id="KW-0479">Metal-binding</keyword>
<evidence type="ECO:0000256" key="18">
    <source>
        <dbReference type="ARBA" id="ARBA00022884"/>
    </source>
</evidence>
<evidence type="ECO:0000256" key="25">
    <source>
        <dbReference type="ARBA" id="ARBA00048830"/>
    </source>
</evidence>
<evidence type="ECO:0000256" key="12">
    <source>
        <dbReference type="ARBA" id="ARBA00022723"/>
    </source>
</evidence>
<keyword evidence="15" id="KW-0862">Zinc</keyword>
<evidence type="ECO:0000259" key="29">
    <source>
        <dbReference type="PROSITE" id="PS50102"/>
    </source>
</evidence>
<comment type="subunit">
    <text evidence="24">Associates with the cleavage and polyadenylation specificity factor (CPSF) complex. Interacts with CPSF1 and CPSF3; the interaction is direct. Interacts with PIP5K1A.</text>
</comment>
<evidence type="ECO:0000256" key="28">
    <source>
        <dbReference type="SAM" id="MobiDB-lite"/>
    </source>
</evidence>
<dbReference type="GO" id="GO:0003723">
    <property type="term" value="F:RNA binding"/>
    <property type="evidence" value="ECO:0007669"/>
    <property type="project" value="UniProtKB-UniRule"/>
</dbReference>
<evidence type="ECO:0000256" key="7">
    <source>
        <dbReference type="ARBA" id="ARBA00012472"/>
    </source>
</evidence>
<gene>
    <name evidence="30" type="ORF">UPYG_G00139420</name>
</gene>